<organism evidence="1 2">
    <name type="scientific">Peribacillus simplex</name>
    <dbReference type="NCBI Taxonomy" id="1478"/>
    <lineage>
        <taxon>Bacteria</taxon>
        <taxon>Bacillati</taxon>
        <taxon>Bacillota</taxon>
        <taxon>Bacilli</taxon>
        <taxon>Bacillales</taxon>
        <taxon>Bacillaceae</taxon>
        <taxon>Peribacillus</taxon>
    </lineage>
</organism>
<evidence type="ECO:0000313" key="1">
    <source>
        <dbReference type="EMBL" id="KWW21789.1"/>
    </source>
</evidence>
<gene>
    <name evidence="1" type="ORF">AS888_04610</name>
</gene>
<protein>
    <submittedName>
        <fullName evidence="1">Uncharacterized protein</fullName>
    </submittedName>
</protein>
<name>A0A109N1J5_9BACI</name>
<dbReference type="InterPro" id="IPR049457">
    <property type="entry name" value="Emfourin"/>
</dbReference>
<dbReference type="RefSeq" id="WP_061140790.1">
    <property type="nucleotide sequence ID" value="NZ_LNNH01000010.1"/>
</dbReference>
<accession>A0A109N1J5</accession>
<dbReference type="Pfam" id="PF20242">
    <property type="entry name" value="Emfourin"/>
    <property type="match status" value="1"/>
</dbReference>
<keyword evidence="2" id="KW-1185">Reference proteome</keyword>
<sequence>MLIQFSCGGGMANLDLNVVIDTEELPQGKHEELQHLMEKADLSNLSLSKIAGAKAQGADAFSYKLDIAGETKKQSFSFTDVTAPEKVRPLLDYLRNLAIEVKLAEE</sequence>
<evidence type="ECO:0000313" key="2">
    <source>
        <dbReference type="Proteomes" id="UP000064189"/>
    </source>
</evidence>
<proteinExistence type="predicted"/>
<comment type="caution">
    <text evidence="1">The sequence shown here is derived from an EMBL/GenBank/DDBJ whole genome shotgun (WGS) entry which is preliminary data.</text>
</comment>
<dbReference type="EMBL" id="LNNH01000010">
    <property type="protein sequence ID" value="KWW21789.1"/>
    <property type="molecule type" value="Genomic_DNA"/>
</dbReference>
<dbReference type="AlphaFoldDB" id="A0A109N1J5"/>
<dbReference type="Proteomes" id="UP000064189">
    <property type="component" value="Unassembled WGS sequence"/>
</dbReference>
<reference evidence="1 2" key="1">
    <citation type="submission" date="2015-11" db="EMBL/GenBank/DDBJ databases">
        <title>Genome Sequence of Bacillus simplex strain VanAntwerpen2.</title>
        <authorList>
            <person name="Couger M.B."/>
        </authorList>
    </citation>
    <scope>NUCLEOTIDE SEQUENCE [LARGE SCALE GENOMIC DNA]</scope>
    <source>
        <strain evidence="1 2">VanAntwerpen02</strain>
    </source>
</reference>